<sequence length="618" mass="69366">MIGLLAALGSGCLGEQGGNQPNPHHAVSLHNDWTRSVTLELRVVRTATNETVHAETYELEPGAEREVYDTAAADPDGIERFAVVLTARNETQRVEIETNACYWYASGGVSEGATWSPGIRSVDSVEITSLVGRGLLNGPTPRSGMRIHWHRRDLRGADNAGLRAAATAAADDETPGVVPVFVFDRDVLAHAGPPRVAFMLDALASLREWYRDRGSDLLVRQGDPREILPALAAEFDADGVTWCKDYSGLATERDAEVRQALAEEDVTREGVHDAIFHEPGAITTNDGDPYQVFTYFSKKWHDRRKPDPFDAPTGDELADVSDDEPLPTLSELGFDAPEADVPPASPAAARDRLSEFCDGPIYRYGERRDYPADGCTSRLSAHLKWGTIGIREVYEETEAAKFAVEEGSDEAESVFEFQDQLAWREFYTQVLFYNPEVVTENYKEYERAIEWREDPEALQAWKDGETGYPIVDAGMRQLRKEAYMHNRVRMIVASFLTKDLLLDWRHGYDWFREKLVDHDTANDNGGWQWAASTGTDAQPYFRIFNPTTQGERYDPDAEYITTYVPELRGVDPDLIHDWPTLSLTQRQQAAPEYPAPIVDHGERREQAIEMFESARGDD</sequence>
<evidence type="ECO:0000256" key="5">
    <source>
        <dbReference type="PIRSR" id="PIRSR602081-2"/>
    </source>
</evidence>
<feature type="binding site" evidence="4">
    <location>
        <begin position="517"/>
        <end position="519"/>
    </location>
    <ligand>
        <name>FAD</name>
        <dbReference type="ChEBI" id="CHEBI:57692"/>
    </ligand>
</feature>
<dbReference type="STRING" id="660518.SAMN05216218_101118"/>
<feature type="binding site" evidence="4">
    <location>
        <position position="417"/>
    </location>
    <ligand>
        <name>FAD</name>
        <dbReference type="ChEBI" id="CHEBI:57692"/>
    </ligand>
</feature>
<dbReference type="Gene3D" id="3.40.50.620">
    <property type="entry name" value="HUPs"/>
    <property type="match status" value="1"/>
</dbReference>
<keyword evidence="10" id="KW-1185">Reference proteome</keyword>
<reference evidence="10" key="1">
    <citation type="submission" date="2016-10" db="EMBL/GenBank/DDBJ databases">
        <authorList>
            <person name="Varghese N."/>
            <person name="Submissions S."/>
        </authorList>
    </citation>
    <scope>NUCLEOTIDE SEQUENCE [LARGE SCALE GENOMIC DNA]</scope>
    <source>
        <strain evidence="10">IBRC-M 10760</strain>
    </source>
</reference>
<dbReference type="SUPFAM" id="SSF48173">
    <property type="entry name" value="Cryptochrome/photolyase FAD-binding domain"/>
    <property type="match status" value="1"/>
</dbReference>
<keyword evidence="1 4" id="KW-0285">Flavoprotein</keyword>
<dbReference type="InterPro" id="IPR002081">
    <property type="entry name" value="Cryptochrome/DNA_photolyase_1"/>
</dbReference>
<dbReference type="Pfam" id="PF03441">
    <property type="entry name" value="FAD_binding_7"/>
    <property type="match status" value="1"/>
</dbReference>
<evidence type="ECO:0000313" key="10">
    <source>
        <dbReference type="Proteomes" id="UP000199076"/>
    </source>
</evidence>
<dbReference type="AlphaFoldDB" id="A0A1G7FBU1"/>
<feature type="domain" description="Photolyase/cryptochrome alpha/beta" evidence="8">
    <location>
        <begin position="144"/>
        <end position="276"/>
    </location>
</feature>
<feature type="binding site" evidence="4">
    <location>
        <position position="364"/>
    </location>
    <ligand>
        <name>FAD</name>
        <dbReference type="ChEBI" id="CHEBI:57692"/>
    </ligand>
</feature>
<protein>
    <submittedName>
        <fullName evidence="9">Deoxyribodipyrimidine photo-lyase type I</fullName>
    </submittedName>
</protein>
<evidence type="ECO:0000256" key="2">
    <source>
        <dbReference type="ARBA" id="ARBA00022827"/>
    </source>
</evidence>
<evidence type="ECO:0000256" key="6">
    <source>
        <dbReference type="RuleBase" id="RU004182"/>
    </source>
</evidence>
<dbReference type="Gene3D" id="1.25.40.80">
    <property type="match status" value="1"/>
</dbReference>
<dbReference type="PROSITE" id="PS00394">
    <property type="entry name" value="DNA_PHOTOLYASES_1_1"/>
    <property type="match status" value="1"/>
</dbReference>
<evidence type="ECO:0000256" key="4">
    <source>
        <dbReference type="PIRSR" id="PIRSR602081-1"/>
    </source>
</evidence>
<comment type="similarity">
    <text evidence="6">Belongs to the DNA photolyase family.</text>
</comment>
<dbReference type="InterPro" id="IPR014729">
    <property type="entry name" value="Rossmann-like_a/b/a_fold"/>
</dbReference>
<dbReference type="InterPro" id="IPR036134">
    <property type="entry name" value="Crypto/Photolyase_FAD-like_sf"/>
</dbReference>
<dbReference type="Pfam" id="PF00875">
    <property type="entry name" value="DNA_photolyase"/>
    <property type="match status" value="1"/>
</dbReference>
<dbReference type="GO" id="GO:0003904">
    <property type="term" value="F:deoxyribodipyrimidine photo-lyase activity"/>
    <property type="evidence" value="ECO:0007669"/>
    <property type="project" value="TreeGrafter"/>
</dbReference>
<keyword evidence="9" id="KW-0456">Lyase</keyword>
<keyword evidence="2 4" id="KW-0274">FAD</keyword>
<dbReference type="PANTHER" id="PTHR11455">
    <property type="entry name" value="CRYPTOCHROME"/>
    <property type="match status" value="1"/>
</dbReference>
<proteinExistence type="inferred from homology"/>
<comment type="cofactor">
    <cofactor evidence="4">
        <name>FAD</name>
        <dbReference type="ChEBI" id="CHEBI:57692"/>
    </cofactor>
    <text evidence="4">Binds 1 FAD per subunit.</text>
</comment>
<feature type="region of interest" description="Disordered" evidence="7">
    <location>
        <begin position="304"/>
        <end position="350"/>
    </location>
</feature>
<dbReference type="PANTHER" id="PTHR11455:SF9">
    <property type="entry name" value="CRYPTOCHROME CIRCADIAN CLOCK 5 ISOFORM X1"/>
    <property type="match status" value="1"/>
</dbReference>
<dbReference type="PRINTS" id="PR00147">
    <property type="entry name" value="DNAPHOTLYASE"/>
</dbReference>
<dbReference type="GO" id="GO:0006139">
    <property type="term" value="P:nucleobase-containing compound metabolic process"/>
    <property type="evidence" value="ECO:0007669"/>
    <property type="project" value="UniProtKB-ARBA"/>
</dbReference>
<dbReference type="GO" id="GO:0006950">
    <property type="term" value="P:response to stress"/>
    <property type="evidence" value="ECO:0007669"/>
    <property type="project" value="UniProtKB-ARBA"/>
</dbReference>
<evidence type="ECO:0000313" key="9">
    <source>
        <dbReference type="EMBL" id="SDE73332.1"/>
    </source>
</evidence>
<dbReference type="InterPro" id="IPR006050">
    <property type="entry name" value="DNA_photolyase_N"/>
</dbReference>
<dbReference type="Gene3D" id="1.10.579.10">
    <property type="entry name" value="DNA Cyclobutane Dipyrimidine Photolyase, subunit A, domain 3"/>
    <property type="match status" value="1"/>
</dbReference>
<dbReference type="EMBL" id="FNBK01000001">
    <property type="protein sequence ID" value="SDE73332.1"/>
    <property type="molecule type" value="Genomic_DNA"/>
</dbReference>
<evidence type="ECO:0000259" key="8">
    <source>
        <dbReference type="PROSITE" id="PS51645"/>
    </source>
</evidence>
<accession>A0A1G7FBU1</accession>
<keyword evidence="3 6" id="KW-0157">Chromophore</keyword>
<evidence type="ECO:0000256" key="1">
    <source>
        <dbReference type="ARBA" id="ARBA00022630"/>
    </source>
</evidence>
<feature type="compositionally biased region" description="Acidic residues" evidence="7">
    <location>
        <begin position="316"/>
        <end position="325"/>
    </location>
</feature>
<dbReference type="InterPro" id="IPR005101">
    <property type="entry name" value="Cryptochr/Photolyase_FAD-bd"/>
</dbReference>
<dbReference type="PROSITE" id="PS00691">
    <property type="entry name" value="DNA_PHOTOLYASES_1_2"/>
    <property type="match status" value="1"/>
</dbReference>
<dbReference type="Proteomes" id="UP000199076">
    <property type="component" value="Unassembled WGS sequence"/>
</dbReference>
<name>A0A1G7FBU1_9EURY</name>
<feature type="binding site" evidence="4">
    <location>
        <begin position="420"/>
        <end position="427"/>
    </location>
    <ligand>
        <name>FAD</name>
        <dbReference type="ChEBI" id="CHEBI:57692"/>
    </ligand>
</feature>
<dbReference type="InterPro" id="IPR018394">
    <property type="entry name" value="DNA_photolyase_1_CS_C"/>
</dbReference>
<feature type="binding site" evidence="4">
    <location>
        <begin position="376"/>
        <end position="380"/>
    </location>
    <ligand>
        <name>FAD</name>
        <dbReference type="ChEBI" id="CHEBI:57692"/>
    </ligand>
</feature>
<gene>
    <name evidence="9" type="ORF">SAMN05216218_101118</name>
</gene>
<feature type="site" description="Electron transfer via tryptophanyl radical" evidence="5">
    <location>
        <position position="504"/>
    </location>
</feature>
<dbReference type="GO" id="GO:0003677">
    <property type="term" value="F:DNA binding"/>
    <property type="evidence" value="ECO:0007669"/>
    <property type="project" value="TreeGrafter"/>
</dbReference>
<dbReference type="InterPro" id="IPR036155">
    <property type="entry name" value="Crypto/Photolyase_N_sf"/>
</dbReference>
<evidence type="ECO:0000256" key="7">
    <source>
        <dbReference type="SAM" id="MobiDB-lite"/>
    </source>
</evidence>
<feature type="site" description="Electron transfer via tryptophanyl radical" evidence="5">
    <location>
        <position position="451"/>
    </location>
</feature>
<dbReference type="GO" id="GO:0071949">
    <property type="term" value="F:FAD binding"/>
    <property type="evidence" value="ECO:0007669"/>
    <property type="project" value="TreeGrafter"/>
</dbReference>
<dbReference type="SUPFAM" id="SSF52425">
    <property type="entry name" value="Cryptochrome/photolyase, N-terminal domain"/>
    <property type="match status" value="1"/>
</dbReference>
<feature type="site" description="Electron transfer via tryptophanyl radical" evidence="5">
    <location>
        <position position="527"/>
    </location>
</feature>
<organism evidence="9 10">
    <name type="scientific">Halorientalis regularis</name>
    <dbReference type="NCBI Taxonomy" id="660518"/>
    <lineage>
        <taxon>Archaea</taxon>
        <taxon>Methanobacteriati</taxon>
        <taxon>Methanobacteriota</taxon>
        <taxon>Stenosarchaea group</taxon>
        <taxon>Halobacteria</taxon>
        <taxon>Halobacteriales</taxon>
        <taxon>Haloarculaceae</taxon>
        <taxon>Halorientalis</taxon>
    </lineage>
</organism>
<dbReference type="PROSITE" id="PS51645">
    <property type="entry name" value="PHR_CRY_ALPHA_BETA"/>
    <property type="match status" value="1"/>
</dbReference>
<evidence type="ECO:0000256" key="3">
    <source>
        <dbReference type="ARBA" id="ARBA00022991"/>
    </source>
</evidence>